<proteinExistence type="inferred from homology"/>
<evidence type="ECO:0000256" key="2">
    <source>
        <dbReference type="ARBA" id="ARBA00010790"/>
    </source>
</evidence>
<dbReference type="Gene3D" id="3.50.50.60">
    <property type="entry name" value="FAD/NAD(P)-binding domain"/>
    <property type="match status" value="2"/>
</dbReference>
<name>A0A0D5LMR0_MAREN</name>
<dbReference type="AlphaFoldDB" id="A0A0D5LMR0"/>
<dbReference type="GO" id="GO:0050660">
    <property type="term" value="F:flavin adenine dinucleotide binding"/>
    <property type="evidence" value="ECO:0007669"/>
    <property type="project" value="InterPro"/>
</dbReference>
<keyword evidence="9" id="KW-1185">Reference proteome</keyword>
<dbReference type="Pfam" id="PF05199">
    <property type="entry name" value="GMC_oxred_C"/>
    <property type="match status" value="1"/>
</dbReference>
<gene>
    <name evidence="8" type="ORF">TM49_05345</name>
</gene>
<dbReference type="EMBL" id="CP010803">
    <property type="protein sequence ID" value="AJY45250.1"/>
    <property type="molecule type" value="Genomic_DNA"/>
</dbReference>
<dbReference type="STRING" id="1486262.TM49_05345"/>
<accession>A0A0D5LMR0</accession>
<dbReference type="Proteomes" id="UP000032611">
    <property type="component" value="Chromosome"/>
</dbReference>
<dbReference type="PANTHER" id="PTHR42784">
    <property type="entry name" value="PYRANOSE 2-OXIDASE"/>
    <property type="match status" value="1"/>
</dbReference>
<evidence type="ECO:0000313" key="8">
    <source>
        <dbReference type="EMBL" id="AJY45250.1"/>
    </source>
</evidence>
<dbReference type="RefSeq" id="WP_045679854.1">
    <property type="nucleotide sequence ID" value="NZ_CP010803.1"/>
</dbReference>
<keyword evidence="3" id="KW-0285">Flavoprotein</keyword>
<comment type="similarity">
    <text evidence="2">Belongs to the GMC oxidoreductase family.</text>
</comment>
<dbReference type="GO" id="GO:0016614">
    <property type="term" value="F:oxidoreductase activity, acting on CH-OH group of donors"/>
    <property type="evidence" value="ECO:0007669"/>
    <property type="project" value="InterPro"/>
</dbReference>
<sequence>MAWSSPDVVIIGSGMGGATLAASLAPTGAGILVLERGHQIPDDAPARDPDRIYKNSAFRSDETWLDGEGRRFSPGNYYNVGGNTKLYGAVLYRYRWQDFQAMEHLGGISPAWPFPYETLAPYYDAAEALYQVRGDFSQDPTEPPHAGPYPYPAVLDESALAEVRQRLEKAGLHPSALPLGVDLERWLSNGSDGWDGYPDTRSGKMDAETCGLAVALSHDNVRLETGARVSGLSATLDGRRIDSVTYVQAGEAITVRPKIVALAAGAVQTAALLLSSGLANSSGQVGRNFMNHNATAMLAYDPRFVNDAVYQKTFAINDWYLADGENGPPLGNVQLLGRVVPKILKATVPSMPMPVAAHLSRHAVDFYAITEDLPDPESRVVLNGGDIQLLWRRSNMEAHRRLVKRMKQALRDAGFPLVLSRLFDGRVPSHQCGTARLGDDPATAVLDPDCRSFDHENLFVTDAAALPTSAAVNPSLTVAALALKAGDAIRRELGA</sequence>
<evidence type="ECO:0000313" key="9">
    <source>
        <dbReference type="Proteomes" id="UP000032611"/>
    </source>
</evidence>
<evidence type="ECO:0000259" key="7">
    <source>
        <dbReference type="Pfam" id="PF05199"/>
    </source>
</evidence>
<dbReference type="HOGENOM" id="CLU_008878_4_2_5"/>
<dbReference type="InterPro" id="IPR036188">
    <property type="entry name" value="FAD/NAD-bd_sf"/>
</dbReference>
<keyword evidence="5" id="KW-0560">Oxidoreductase</keyword>
<evidence type="ECO:0000256" key="1">
    <source>
        <dbReference type="ARBA" id="ARBA00001974"/>
    </source>
</evidence>
<evidence type="ECO:0000256" key="3">
    <source>
        <dbReference type="ARBA" id="ARBA00022630"/>
    </source>
</evidence>
<dbReference type="PATRIC" id="fig|1486262.3.peg.1093"/>
<protein>
    <submittedName>
        <fullName evidence="8">GMC family oxidoreductase</fullName>
    </submittedName>
</protein>
<dbReference type="Pfam" id="PF00732">
    <property type="entry name" value="GMC_oxred_N"/>
    <property type="match status" value="1"/>
</dbReference>
<evidence type="ECO:0000256" key="4">
    <source>
        <dbReference type="ARBA" id="ARBA00022827"/>
    </source>
</evidence>
<dbReference type="InterPro" id="IPR051473">
    <property type="entry name" value="P2Ox-like"/>
</dbReference>
<dbReference type="PANTHER" id="PTHR42784:SF1">
    <property type="entry name" value="PYRANOSE 2-OXIDASE"/>
    <property type="match status" value="1"/>
</dbReference>
<organism evidence="8 9">
    <name type="scientific">Martelella endophytica</name>
    <dbReference type="NCBI Taxonomy" id="1486262"/>
    <lineage>
        <taxon>Bacteria</taxon>
        <taxon>Pseudomonadati</taxon>
        <taxon>Pseudomonadota</taxon>
        <taxon>Alphaproteobacteria</taxon>
        <taxon>Hyphomicrobiales</taxon>
        <taxon>Aurantimonadaceae</taxon>
        <taxon>Martelella</taxon>
    </lineage>
</organism>
<dbReference type="OrthoDB" id="9798604at2"/>
<dbReference type="InterPro" id="IPR007867">
    <property type="entry name" value="GMC_OxRtase_C"/>
</dbReference>
<feature type="domain" description="Glucose-methanol-choline oxidoreductase N-terminal" evidence="6">
    <location>
        <begin position="192"/>
        <end position="293"/>
    </location>
</feature>
<comment type="cofactor">
    <cofactor evidence="1">
        <name>FAD</name>
        <dbReference type="ChEBI" id="CHEBI:57692"/>
    </cofactor>
</comment>
<dbReference type="SUPFAM" id="SSF51905">
    <property type="entry name" value="FAD/NAD(P)-binding domain"/>
    <property type="match status" value="1"/>
</dbReference>
<dbReference type="InterPro" id="IPR000172">
    <property type="entry name" value="GMC_OxRdtase_N"/>
</dbReference>
<feature type="domain" description="Glucose-methanol-choline oxidoreductase C-terminal" evidence="7">
    <location>
        <begin position="387"/>
        <end position="482"/>
    </location>
</feature>
<keyword evidence="4" id="KW-0274">FAD</keyword>
<dbReference type="KEGG" id="mey:TM49_05345"/>
<evidence type="ECO:0000256" key="5">
    <source>
        <dbReference type="ARBA" id="ARBA00023002"/>
    </source>
</evidence>
<evidence type="ECO:0000259" key="6">
    <source>
        <dbReference type="Pfam" id="PF00732"/>
    </source>
</evidence>
<reference evidence="8 9" key="1">
    <citation type="journal article" date="2015" name="Genome Announc.">
        <title>Complete genome sequence of Martelella endophytica YC6887, which has antifungal activity associated with a halophyte.</title>
        <authorList>
            <person name="Khan A."/>
            <person name="Khan H."/>
            <person name="Chung E.J."/>
            <person name="Hossain M.T."/>
            <person name="Chung Y.R."/>
        </authorList>
    </citation>
    <scope>NUCLEOTIDE SEQUENCE [LARGE SCALE GENOMIC DNA]</scope>
    <source>
        <strain evidence="8">YC6887</strain>
    </source>
</reference>